<comment type="caution">
    <text evidence="2">The sequence shown here is derived from an EMBL/GenBank/DDBJ whole genome shotgun (WGS) entry which is preliminary data.</text>
</comment>
<dbReference type="Proteomes" id="UP000011991">
    <property type="component" value="Unassembled WGS sequence"/>
</dbReference>
<feature type="region of interest" description="Disordered" evidence="1">
    <location>
        <begin position="1"/>
        <end position="20"/>
    </location>
</feature>
<sequence>MKSNALFSAPGFFLPPDGSRRDRYETYEHRPLQPRAAWARRIGVARTRVPD</sequence>
<evidence type="ECO:0000256" key="1">
    <source>
        <dbReference type="SAM" id="MobiDB-lite"/>
    </source>
</evidence>
<protein>
    <submittedName>
        <fullName evidence="2">Uncharacterized protein</fullName>
    </submittedName>
</protein>
<gene>
    <name evidence="2" type="ORF">RMSM_04198</name>
</gene>
<name>M5RHV1_9BACT</name>
<dbReference type="EMBL" id="ANOG01000601">
    <property type="protein sequence ID" value="EMI18878.1"/>
    <property type="molecule type" value="Genomic_DNA"/>
</dbReference>
<accession>M5RHV1</accession>
<evidence type="ECO:0000313" key="3">
    <source>
        <dbReference type="Proteomes" id="UP000011991"/>
    </source>
</evidence>
<organism evidence="2 3">
    <name type="scientific">Rhodopirellula maiorica SM1</name>
    <dbReference type="NCBI Taxonomy" id="1265738"/>
    <lineage>
        <taxon>Bacteria</taxon>
        <taxon>Pseudomonadati</taxon>
        <taxon>Planctomycetota</taxon>
        <taxon>Planctomycetia</taxon>
        <taxon>Pirellulales</taxon>
        <taxon>Pirellulaceae</taxon>
        <taxon>Novipirellula</taxon>
    </lineage>
</organism>
<reference evidence="2 3" key="1">
    <citation type="journal article" date="2013" name="Mar. Genomics">
        <title>Expression of sulfatases in Rhodopirellula baltica and the diversity of sulfatases in the genus Rhodopirellula.</title>
        <authorList>
            <person name="Wegner C.E."/>
            <person name="Richter-Heitmann T."/>
            <person name="Klindworth A."/>
            <person name="Klockow C."/>
            <person name="Richter M."/>
            <person name="Achstetter T."/>
            <person name="Glockner F.O."/>
            <person name="Harder J."/>
        </authorList>
    </citation>
    <scope>NUCLEOTIDE SEQUENCE [LARGE SCALE GENOMIC DNA]</scope>
    <source>
        <strain evidence="2 3">SM1</strain>
    </source>
</reference>
<proteinExistence type="predicted"/>
<keyword evidence="3" id="KW-1185">Reference proteome</keyword>
<dbReference type="AlphaFoldDB" id="M5RHV1"/>
<evidence type="ECO:0000313" key="2">
    <source>
        <dbReference type="EMBL" id="EMI18878.1"/>
    </source>
</evidence>